<comment type="caution">
    <text evidence="1">The sequence shown here is derived from an EMBL/GenBank/DDBJ whole genome shotgun (WGS) entry which is preliminary data.</text>
</comment>
<sequence length="729" mass="79101">MLRAMNPPSSSSVRRWLRRAGWILLGSWLAYLAVGNAFLNVDAAQSLLKRKPEKFQIAWDGGHTLLPGRVALRGVRMQGHARRTAWTAQAAHARGRIALLPLLAREIRIPWLEAEVVTGSVERADGDIPSPAHRPGGWTLRFDRIASDSIEGGRVFGVHVAGSGRAEVGFSKQFRGGPAELFPSTASFSGLSMGDGEVQWMHDGAVEAAFSMPALPSGQSGQARLQALQASLALQGRPLGLRAELDDAGRYAFHLAPGAEGGELDARLSLRNGALEPGGTLRLQLPLRARDADGAASDNALALRVEVDEDLHLQAQLPDRDPAQPSLDVELRLPGNALPLGDWRTRLVGSEGHVRGRWHMPSIGGVLALFMDSDWLALEGSGGIEADLQIGGGRLREGSTLRVRDVQARADVLDTRFEGVAHADAVLAREGEGGLQSRVELVMEEFSAARHEQPAQPLVSGRDLRVRLVSDGQLERMRETLAAHLVFKDARVPDIAALNAWLPSDGLRFGGGSGTLGADLRLDAAGDIGTGSLRVDARRARIEVAGLELAGDVAIDGRLRGGNLRDGRLSLDGSRVRLRNVAFRERDGQLRSGWWATVDIGRGEADWKSPVSARGDIQARMRDVGFLLAMFADRGDYPPWIGRLVDAGEARLRGRWAWRDGQLVLDGAHAENDRFTVDARMKIEGSRRRGDLHLAWGRLGVGMELDGAEHRLHLRNSRAWFDSRPSLLP</sequence>
<evidence type="ECO:0008006" key="3">
    <source>
        <dbReference type="Google" id="ProtNLM"/>
    </source>
</evidence>
<gene>
    <name evidence="1" type="ORF">GCM10011394_23770</name>
</gene>
<dbReference type="Proteomes" id="UP000599009">
    <property type="component" value="Unassembled WGS sequence"/>
</dbReference>
<keyword evidence="2" id="KW-1185">Reference proteome</keyword>
<evidence type="ECO:0000313" key="1">
    <source>
        <dbReference type="EMBL" id="GGK13736.1"/>
    </source>
</evidence>
<reference evidence="2" key="1">
    <citation type="journal article" date="2019" name="Int. J. Syst. Evol. Microbiol.">
        <title>The Global Catalogue of Microorganisms (GCM) 10K type strain sequencing project: providing services to taxonomists for standard genome sequencing and annotation.</title>
        <authorList>
            <consortium name="The Broad Institute Genomics Platform"/>
            <consortium name="The Broad Institute Genome Sequencing Center for Infectious Disease"/>
            <person name="Wu L."/>
            <person name="Ma J."/>
        </authorList>
    </citation>
    <scope>NUCLEOTIDE SEQUENCE [LARGE SCALE GENOMIC DNA]</scope>
    <source>
        <strain evidence="2">CGMCC 1.8985</strain>
    </source>
</reference>
<accession>A0ABQ2EJJ2</accession>
<protein>
    <recommendedName>
        <fullName evidence="3">Translocation/assembly module TamB</fullName>
    </recommendedName>
</protein>
<organism evidence="1 2">
    <name type="scientific">Luteimonas terricola</name>
    <dbReference type="NCBI Taxonomy" id="645597"/>
    <lineage>
        <taxon>Bacteria</taxon>
        <taxon>Pseudomonadati</taxon>
        <taxon>Pseudomonadota</taxon>
        <taxon>Gammaproteobacteria</taxon>
        <taxon>Lysobacterales</taxon>
        <taxon>Lysobacteraceae</taxon>
        <taxon>Luteimonas</taxon>
    </lineage>
</organism>
<proteinExistence type="predicted"/>
<evidence type="ECO:0000313" key="2">
    <source>
        <dbReference type="Proteomes" id="UP000599009"/>
    </source>
</evidence>
<name>A0ABQ2EJJ2_9GAMM</name>
<dbReference type="EMBL" id="BMME01000001">
    <property type="protein sequence ID" value="GGK13736.1"/>
    <property type="molecule type" value="Genomic_DNA"/>
</dbReference>